<evidence type="ECO:0000259" key="4">
    <source>
        <dbReference type="Pfam" id="PF07940"/>
    </source>
</evidence>
<keyword evidence="1" id="KW-0732">Signal</keyword>
<evidence type="ECO:0000256" key="2">
    <source>
        <dbReference type="ARBA" id="ARBA00022764"/>
    </source>
</evidence>
<dbReference type="Pfam" id="PF07940">
    <property type="entry name" value="Hepar_II_III_C"/>
    <property type="match status" value="1"/>
</dbReference>
<dbReference type="RefSeq" id="WP_219236991.1">
    <property type="nucleotide sequence ID" value="NZ_JAHWZX010000002.1"/>
</dbReference>
<name>A0ABS6XI83_9SPHN</name>
<comment type="caution">
    <text evidence="5">The sequence shown here is derived from an EMBL/GenBank/DDBJ whole genome shotgun (WGS) entry which is preliminary data.</text>
</comment>
<evidence type="ECO:0000256" key="3">
    <source>
        <dbReference type="ARBA" id="ARBA00023239"/>
    </source>
</evidence>
<protein>
    <submittedName>
        <fullName evidence="5">Heparinase II/III-family protein</fullName>
    </submittedName>
</protein>
<gene>
    <name evidence="5" type="ORF">KY084_03260</name>
</gene>
<accession>A0ABS6XI83</accession>
<dbReference type="PANTHER" id="PTHR39210">
    <property type="entry name" value="HEPARIN-SULFATE LYASE"/>
    <property type="match status" value="1"/>
</dbReference>
<organism evidence="5 6">
    <name type="scientific">Stakelama flava</name>
    <dbReference type="NCBI Taxonomy" id="2860338"/>
    <lineage>
        <taxon>Bacteria</taxon>
        <taxon>Pseudomonadati</taxon>
        <taxon>Pseudomonadota</taxon>
        <taxon>Alphaproteobacteria</taxon>
        <taxon>Sphingomonadales</taxon>
        <taxon>Sphingomonadaceae</taxon>
        <taxon>Stakelama</taxon>
    </lineage>
</organism>
<proteinExistence type="predicted"/>
<evidence type="ECO:0000313" key="5">
    <source>
        <dbReference type="EMBL" id="MBW4329892.1"/>
    </source>
</evidence>
<sequence>MSVRSLTLAFRAASHVPPAALLGHIRRRVRSRAIPRVHDWFLARVERAADRLPRTATAHDEIARKAAAVVAMFFAAKQSKNVPQCFDGRFTFLNRTHDFGGADRIDWRVDMDGGSYQLWRANLAFMGWLCTAFDHDPERALEFAQTVISGFREQARFQRISDFGDVWNSYPVAQRILTLSAILIRLPASLAERSERAAIDSFLRLNVAYLLGNLETELGYNHLERNLSALALYALAANEVPPAIAAALHRHFPHIVGRTFGEDGVQAERSAMYQALSIQSLRVLRALNIWSPAQSELLDRRLGAAEGALAALTLGDDHPIMMNDAWFGETPVTSAVLGERPAPGFAALDDAGYVRLAAEDAIVVFDAGPIGPDANPGHGHADFLSIEMSLGANRLIVDPGTTNYAPDRQRETERSWHAHNGPAIADIHPVEYLGSFKVGKRTAARLEDHGVDDASQWAQGSVSFNRVGVRRRLVLGPANRLMIHDYWQNEDGRRQSRFLIPDDWHVDSVQDAKIGLTGHGRSITLMAQDGKLSLSPASWTCHYNQVMGAHAITLAPAGDAASLIIEWK</sequence>
<dbReference type="EMBL" id="JAHWZX010000002">
    <property type="protein sequence ID" value="MBW4329892.1"/>
    <property type="molecule type" value="Genomic_DNA"/>
</dbReference>
<evidence type="ECO:0000256" key="1">
    <source>
        <dbReference type="ARBA" id="ARBA00022729"/>
    </source>
</evidence>
<keyword evidence="2" id="KW-0574">Periplasm</keyword>
<dbReference type="PANTHER" id="PTHR39210:SF1">
    <property type="entry name" value="HEPARIN-SULFATE LYASE"/>
    <property type="match status" value="1"/>
</dbReference>
<dbReference type="Proteomes" id="UP001197214">
    <property type="component" value="Unassembled WGS sequence"/>
</dbReference>
<reference evidence="5 6" key="1">
    <citation type="submission" date="2021-07" db="EMBL/GenBank/DDBJ databases">
        <title>Stakelama flava sp. nov., a novel endophytic bacterium isolated from branch of Kandelia candel.</title>
        <authorList>
            <person name="Tuo L."/>
        </authorList>
    </citation>
    <scope>NUCLEOTIDE SEQUENCE [LARGE SCALE GENOMIC DNA]</scope>
    <source>
        <strain evidence="5 6">CBK3Z-3</strain>
    </source>
</reference>
<keyword evidence="6" id="KW-1185">Reference proteome</keyword>
<feature type="domain" description="Heparinase II/III-like C-terminal" evidence="4">
    <location>
        <begin position="341"/>
        <end position="545"/>
    </location>
</feature>
<dbReference type="InterPro" id="IPR012480">
    <property type="entry name" value="Hepar_II_III_C"/>
</dbReference>
<evidence type="ECO:0000313" key="6">
    <source>
        <dbReference type="Proteomes" id="UP001197214"/>
    </source>
</evidence>
<keyword evidence="3" id="KW-0456">Lyase</keyword>